<evidence type="ECO:0000313" key="4">
    <source>
        <dbReference type="EMBL" id="QEW27808.1"/>
    </source>
</evidence>
<feature type="domain" description="AMP-dependent synthetase/ligase" evidence="3">
    <location>
        <begin position="8"/>
        <end position="101"/>
    </location>
</feature>
<dbReference type="GO" id="GO:0031956">
    <property type="term" value="F:medium-chain fatty acid-CoA ligase activity"/>
    <property type="evidence" value="ECO:0007669"/>
    <property type="project" value="TreeGrafter"/>
</dbReference>
<dbReference type="Gene3D" id="3.30.300.30">
    <property type="match status" value="1"/>
</dbReference>
<dbReference type="InterPro" id="IPR020845">
    <property type="entry name" value="AMP-binding_CS"/>
</dbReference>
<dbReference type="OrthoDB" id="9803968at2"/>
<evidence type="ECO:0000256" key="1">
    <source>
        <dbReference type="ARBA" id="ARBA00006432"/>
    </source>
</evidence>
<evidence type="ECO:0000313" key="5">
    <source>
        <dbReference type="Proteomes" id="UP000325785"/>
    </source>
</evidence>
<dbReference type="KEGG" id="rid:RIdsm_03628"/>
<dbReference type="Pfam" id="PF00501">
    <property type="entry name" value="AMP-binding"/>
    <property type="match status" value="2"/>
</dbReference>
<organism evidence="4 5">
    <name type="scientific">Roseovarius indicus</name>
    <dbReference type="NCBI Taxonomy" id="540747"/>
    <lineage>
        <taxon>Bacteria</taxon>
        <taxon>Pseudomonadati</taxon>
        <taxon>Pseudomonadota</taxon>
        <taxon>Alphaproteobacteria</taxon>
        <taxon>Rhodobacterales</taxon>
        <taxon>Roseobacteraceae</taxon>
        <taxon>Roseovarius</taxon>
    </lineage>
</organism>
<dbReference type="GO" id="GO:0004467">
    <property type="term" value="F:long-chain fatty acid-CoA ligase activity"/>
    <property type="evidence" value="ECO:0007669"/>
    <property type="project" value="UniProtKB-EC"/>
</dbReference>
<dbReference type="PANTHER" id="PTHR43201">
    <property type="entry name" value="ACYL-COA SYNTHETASE"/>
    <property type="match status" value="1"/>
</dbReference>
<dbReference type="EMBL" id="CP031598">
    <property type="protein sequence ID" value="QEW27808.1"/>
    <property type="molecule type" value="Genomic_DNA"/>
</dbReference>
<dbReference type="InterPro" id="IPR045851">
    <property type="entry name" value="AMP-bd_C_sf"/>
</dbReference>
<dbReference type="PANTHER" id="PTHR43201:SF5">
    <property type="entry name" value="MEDIUM-CHAIN ACYL-COA LIGASE ACSF2, MITOCHONDRIAL"/>
    <property type="match status" value="1"/>
</dbReference>
<gene>
    <name evidence="4" type="primary">lcfB_11</name>
    <name evidence="4" type="ORF">RIdsm_03628</name>
</gene>
<comment type="similarity">
    <text evidence="1">Belongs to the ATP-dependent AMP-binding enzyme family.</text>
</comment>
<protein>
    <submittedName>
        <fullName evidence="4">Long-chain-fatty-acid--CoA ligase</fullName>
        <ecNumber evidence="4">6.2.1.3</ecNumber>
    </submittedName>
</protein>
<keyword evidence="2 4" id="KW-0436">Ligase</keyword>
<proteinExistence type="inferred from homology"/>
<sequence>MRAVFDALRRHAAERPGTVAFRDDAGAVTWQELAARVAGLARRLDDAPQTIALAVPGGIDYVVADLALTLAGKRQVPLPFFFSPEQTGHILTESAAEAVIGADAGAFAGSPLMVIPPRAAPVGALPDYPGGAERVIYTSGSSGRPKGVIIGDRQLDASLSALGRVVGASTRDRHLSVMPLPQLLEQICGIFLPILAGAECVLRFDATRALLGGPLDGLTRAMEEIRPTTSLLTPGILGRWVAALEHAGAIAPSSLRFVAVGGAASPPALIRAAEAAGLPVHEGYGLSECCSVVAMNRPGENAPGTVGPVLDGIDLQIVDGEITVAGPTVMDSYLGGAPAPARWHTGDLGRLENGRLVVEGRKDALLVTPAGRNISPEWVEARVNADPRVVSSALTLRSDGALVLIVVQAAPVTTAEIAAPLADLPAYARPEALILTDLSEPDLLFPAGTPNRKVAAALAERIAAVPLPPLQQTERLAS</sequence>
<dbReference type="RefSeq" id="WP_057819936.1">
    <property type="nucleotide sequence ID" value="NZ_CP031598.1"/>
</dbReference>
<dbReference type="PROSITE" id="PS00455">
    <property type="entry name" value="AMP_BINDING"/>
    <property type="match status" value="1"/>
</dbReference>
<evidence type="ECO:0000259" key="3">
    <source>
        <dbReference type="Pfam" id="PF00501"/>
    </source>
</evidence>
<dbReference type="Gene3D" id="3.40.50.12780">
    <property type="entry name" value="N-terminal domain of ligase-like"/>
    <property type="match status" value="1"/>
</dbReference>
<name>A0A5P3AHK3_9RHOB</name>
<dbReference type="AlphaFoldDB" id="A0A5P3AHK3"/>
<evidence type="ECO:0000256" key="2">
    <source>
        <dbReference type="ARBA" id="ARBA00022598"/>
    </source>
</evidence>
<dbReference type="InterPro" id="IPR042099">
    <property type="entry name" value="ANL_N_sf"/>
</dbReference>
<dbReference type="EC" id="6.2.1.3" evidence="4"/>
<dbReference type="SUPFAM" id="SSF56801">
    <property type="entry name" value="Acetyl-CoA synthetase-like"/>
    <property type="match status" value="1"/>
</dbReference>
<dbReference type="InterPro" id="IPR000873">
    <property type="entry name" value="AMP-dep_synth/lig_dom"/>
</dbReference>
<feature type="domain" description="AMP-dependent synthetase/ligase" evidence="3">
    <location>
        <begin position="135"/>
        <end position="334"/>
    </location>
</feature>
<reference evidence="4 5" key="1">
    <citation type="submission" date="2018-08" db="EMBL/GenBank/DDBJ databases">
        <title>Genetic Globetrotter - A new plasmid hitch-hiking vast phylogenetic and geographic distances.</title>
        <authorList>
            <person name="Vollmers J."/>
            <person name="Petersen J."/>
        </authorList>
    </citation>
    <scope>NUCLEOTIDE SEQUENCE [LARGE SCALE GENOMIC DNA]</scope>
    <source>
        <strain evidence="4 5">DSM 26383</strain>
    </source>
</reference>
<accession>A0A5P3AHK3</accession>
<dbReference type="Proteomes" id="UP000325785">
    <property type="component" value="Chromosome"/>
</dbReference>